<dbReference type="CDD" id="cd00082">
    <property type="entry name" value="HisKA"/>
    <property type="match status" value="1"/>
</dbReference>
<evidence type="ECO:0000259" key="10">
    <source>
        <dbReference type="PROSITE" id="PS50109"/>
    </source>
</evidence>
<evidence type="ECO:0000313" key="11">
    <source>
        <dbReference type="EMBL" id="MFD2461862.1"/>
    </source>
</evidence>
<accession>A0ABW5GLW0</accession>
<evidence type="ECO:0000256" key="1">
    <source>
        <dbReference type="ARBA" id="ARBA00000085"/>
    </source>
</evidence>
<keyword evidence="12" id="KW-1185">Reference proteome</keyword>
<evidence type="ECO:0000256" key="2">
    <source>
        <dbReference type="ARBA" id="ARBA00004236"/>
    </source>
</evidence>
<organism evidence="11 12">
    <name type="scientific">Amycolatopsis samaneae</name>
    <dbReference type="NCBI Taxonomy" id="664691"/>
    <lineage>
        <taxon>Bacteria</taxon>
        <taxon>Bacillati</taxon>
        <taxon>Actinomycetota</taxon>
        <taxon>Actinomycetes</taxon>
        <taxon>Pseudonocardiales</taxon>
        <taxon>Pseudonocardiaceae</taxon>
        <taxon>Amycolatopsis</taxon>
    </lineage>
</organism>
<dbReference type="Proteomes" id="UP001597419">
    <property type="component" value="Unassembled WGS sequence"/>
</dbReference>
<dbReference type="InterPro" id="IPR005467">
    <property type="entry name" value="His_kinase_dom"/>
</dbReference>
<keyword evidence="7" id="KW-0902">Two-component regulatory system</keyword>
<dbReference type="PANTHER" id="PTHR45453:SF1">
    <property type="entry name" value="PHOSPHATE REGULON SENSOR PROTEIN PHOR"/>
    <property type="match status" value="1"/>
</dbReference>
<keyword evidence="9" id="KW-0812">Transmembrane</keyword>
<dbReference type="InterPro" id="IPR003594">
    <property type="entry name" value="HATPase_dom"/>
</dbReference>
<evidence type="ECO:0000256" key="8">
    <source>
        <dbReference type="ARBA" id="ARBA00039401"/>
    </source>
</evidence>
<keyword evidence="4" id="KW-0597">Phosphoprotein</keyword>
<protein>
    <recommendedName>
        <fullName evidence="8">Sensor-like histidine kinase SenX3</fullName>
        <ecNumber evidence="3">2.7.13.3</ecNumber>
    </recommendedName>
</protein>
<name>A0ABW5GLW0_9PSEU</name>
<dbReference type="PRINTS" id="PR00344">
    <property type="entry name" value="BCTRLSENSOR"/>
</dbReference>
<dbReference type="SUPFAM" id="SSF47384">
    <property type="entry name" value="Homodimeric domain of signal transducing histidine kinase"/>
    <property type="match status" value="1"/>
</dbReference>
<dbReference type="PROSITE" id="PS50109">
    <property type="entry name" value="HIS_KIN"/>
    <property type="match status" value="1"/>
</dbReference>
<dbReference type="RefSeq" id="WP_345390873.1">
    <property type="nucleotide sequence ID" value="NZ_BAABHG010000004.1"/>
</dbReference>
<dbReference type="InterPro" id="IPR036890">
    <property type="entry name" value="HATPase_C_sf"/>
</dbReference>
<keyword evidence="5" id="KW-0808">Transferase</keyword>
<feature type="transmembrane region" description="Helical" evidence="9">
    <location>
        <begin position="6"/>
        <end position="28"/>
    </location>
</feature>
<dbReference type="SMART" id="SM00387">
    <property type="entry name" value="HATPase_c"/>
    <property type="match status" value="1"/>
</dbReference>
<evidence type="ECO:0000256" key="7">
    <source>
        <dbReference type="ARBA" id="ARBA00023012"/>
    </source>
</evidence>
<evidence type="ECO:0000256" key="6">
    <source>
        <dbReference type="ARBA" id="ARBA00022777"/>
    </source>
</evidence>
<dbReference type="InterPro" id="IPR003661">
    <property type="entry name" value="HisK_dim/P_dom"/>
</dbReference>
<reference evidence="12" key="1">
    <citation type="journal article" date="2019" name="Int. J. Syst. Evol. Microbiol.">
        <title>The Global Catalogue of Microorganisms (GCM) 10K type strain sequencing project: providing services to taxonomists for standard genome sequencing and annotation.</title>
        <authorList>
            <consortium name="The Broad Institute Genomics Platform"/>
            <consortium name="The Broad Institute Genome Sequencing Center for Infectious Disease"/>
            <person name="Wu L."/>
            <person name="Ma J."/>
        </authorList>
    </citation>
    <scope>NUCLEOTIDE SEQUENCE [LARGE SCALE GENOMIC DNA]</scope>
    <source>
        <strain evidence="12">CGMCC 4.7643</strain>
    </source>
</reference>
<keyword evidence="6 11" id="KW-0418">Kinase</keyword>
<dbReference type="Pfam" id="PF02518">
    <property type="entry name" value="HATPase_c"/>
    <property type="match status" value="1"/>
</dbReference>
<dbReference type="Pfam" id="PF00512">
    <property type="entry name" value="HisKA"/>
    <property type="match status" value="1"/>
</dbReference>
<dbReference type="EC" id="2.7.13.3" evidence="3"/>
<evidence type="ECO:0000256" key="4">
    <source>
        <dbReference type="ARBA" id="ARBA00022553"/>
    </source>
</evidence>
<dbReference type="InterPro" id="IPR050351">
    <property type="entry name" value="BphY/WalK/GraS-like"/>
</dbReference>
<proteinExistence type="predicted"/>
<dbReference type="Gene3D" id="1.10.287.130">
    <property type="match status" value="1"/>
</dbReference>
<evidence type="ECO:0000256" key="3">
    <source>
        <dbReference type="ARBA" id="ARBA00012438"/>
    </source>
</evidence>
<dbReference type="PANTHER" id="PTHR45453">
    <property type="entry name" value="PHOSPHATE REGULON SENSOR PROTEIN PHOR"/>
    <property type="match status" value="1"/>
</dbReference>
<evidence type="ECO:0000313" key="12">
    <source>
        <dbReference type="Proteomes" id="UP001597419"/>
    </source>
</evidence>
<dbReference type="InterPro" id="IPR036097">
    <property type="entry name" value="HisK_dim/P_sf"/>
</dbReference>
<comment type="caution">
    <text evidence="11">The sequence shown here is derived from an EMBL/GenBank/DDBJ whole genome shotgun (WGS) entry which is preliminary data.</text>
</comment>
<evidence type="ECO:0000256" key="5">
    <source>
        <dbReference type="ARBA" id="ARBA00022679"/>
    </source>
</evidence>
<comment type="catalytic activity">
    <reaction evidence="1">
        <text>ATP + protein L-histidine = ADP + protein N-phospho-L-histidine.</text>
        <dbReference type="EC" id="2.7.13.3"/>
    </reaction>
</comment>
<comment type="subcellular location">
    <subcellularLocation>
        <location evidence="2">Cell membrane</location>
    </subcellularLocation>
</comment>
<dbReference type="Gene3D" id="3.30.565.10">
    <property type="entry name" value="Histidine kinase-like ATPase, C-terminal domain"/>
    <property type="match status" value="1"/>
</dbReference>
<dbReference type="GO" id="GO:0016301">
    <property type="term" value="F:kinase activity"/>
    <property type="evidence" value="ECO:0007669"/>
    <property type="project" value="UniProtKB-KW"/>
</dbReference>
<feature type="domain" description="Histidine kinase" evidence="10">
    <location>
        <begin position="157"/>
        <end position="370"/>
    </location>
</feature>
<dbReference type="EMBL" id="JBHUKU010000014">
    <property type="protein sequence ID" value="MFD2461862.1"/>
    <property type="molecule type" value="Genomic_DNA"/>
</dbReference>
<dbReference type="InterPro" id="IPR004358">
    <property type="entry name" value="Sig_transdc_His_kin-like_C"/>
</dbReference>
<keyword evidence="9" id="KW-0472">Membrane</keyword>
<dbReference type="SMART" id="SM00388">
    <property type="entry name" value="HisKA"/>
    <property type="match status" value="1"/>
</dbReference>
<feature type="transmembrane region" description="Helical" evidence="9">
    <location>
        <begin position="70"/>
        <end position="89"/>
    </location>
</feature>
<evidence type="ECO:0000256" key="9">
    <source>
        <dbReference type="SAM" id="Phobius"/>
    </source>
</evidence>
<dbReference type="SUPFAM" id="SSF55874">
    <property type="entry name" value="ATPase domain of HSP90 chaperone/DNA topoisomerase II/histidine kinase"/>
    <property type="match status" value="1"/>
</dbReference>
<gene>
    <name evidence="11" type="ORF">ACFSYJ_24860</name>
</gene>
<sequence length="370" mass="39071">MPLQLEIALVSLWCSVAVALIGSAFLWLLRRSSLVVMMVVLIVIPVAGIAASVVALALMDRLAYPDLKEILLVCIPCTAVSLVVCLLLGRRFLHGSRDLARATRSMGAGGRFAAPAGDSAAEWEVLSQELAAMSAALAASRAHEQLLETSRRQLIAWVSHDLRTPLGSLRAMAEALQDGVAPDQDRYHRQILLETQRLDQLVTDLFDLSRIQSRSLTLSLRTVPLFDLISDTVSACEPQARGRGVRLAHGGIAAVEVRVDVRQLSRLLGNLLGNAIRHTRPGGTVTVAAAADGDKAVVTVSDACGGIAATDLDKVFEPGWRGSAARTGTDTGGGLGLAIVRGIAEAHHGTVAVRNIPGGCEFGVTLPAAR</sequence>
<keyword evidence="9" id="KW-1133">Transmembrane helix</keyword>
<feature type="transmembrane region" description="Helical" evidence="9">
    <location>
        <begin position="35"/>
        <end position="58"/>
    </location>
</feature>